<dbReference type="InterPro" id="IPR009080">
    <property type="entry name" value="tRNAsynth_Ia_anticodon-bd"/>
</dbReference>
<dbReference type="SUPFAM" id="SSF47323">
    <property type="entry name" value="Anticodon-binding domain of a subclass of class I aminoacyl-tRNA synthetases"/>
    <property type="match status" value="1"/>
</dbReference>
<dbReference type="InterPro" id="IPR001278">
    <property type="entry name" value="Arg-tRNA-ligase"/>
</dbReference>
<evidence type="ECO:0000256" key="2">
    <source>
        <dbReference type="ARBA" id="ARBA00022490"/>
    </source>
</evidence>
<keyword evidence="6 9" id="KW-0648">Protein biosynthesis</keyword>
<dbReference type="InterPro" id="IPR035684">
    <property type="entry name" value="ArgRS_core"/>
</dbReference>
<keyword evidence="5 9" id="KW-0067">ATP-binding</keyword>
<dbReference type="PANTHER" id="PTHR11956:SF5">
    <property type="entry name" value="ARGININE--TRNA LIGASE, CYTOPLASMIC"/>
    <property type="match status" value="1"/>
</dbReference>
<dbReference type="Gene3D" id="3.40.50.620">
    <property type="entry name" value="HUPs"/>
    <property type="match status" value="1"/>
</dbReference>
<evidence type="ECO:0000313" key="14">
    <source>
        <dbReference type="Proteomes" id="UP001225596"/>
    </source>
</evidence>
<dbReference type="Gene3D" id="1.10.730.10">
    <property type="entry name" value="Isoleucyl-tRNA Synthetase, Domain 1"/>
    <property type="match status" value="1"/>
</dbReference>
<accession>A0ABU1BSI7</accession>
<evidence type="ECO:0000256" key="7">
    <source>
        <dbReference type="ARBA" id="ARBA00023146"/>
    </source>
</evidence>
<evidence type="ECO:0000313" key="13">
    <source>
        <dbReference type="EMBL" id="MDQ9171988.1"/>
    </source>
</evidence>
<dbReference type="InterPro" id="IPR014729">
    <property type="entry name" value="Rossmann-like_a/b/a_fold"/>
</dbReference>
<feature type="short sequence motif" description="'HIGH' region" evidence="9">
    <location>
        <begin position="132"/>
        <end position="142"/>
    </location>
</feature>
<comment type="caution">
    <text evidence="13">The sequence shown here is derived from an EMBL/GenBank/DDBJ whole genome shotgun (WGS) entry which is preliminary data.</text>
</comment>
<name>A0ABU1BSI7_9BURK</name>
<dbReference type="Pfam" id="PF03485">
    <property type="entry name" value="Arg_tRNA_synt_N"/>
    <property type="match status" value="1"/>
</dbReference>
<comment type="subunit">
    <text evidence="9">Monomer.</text>
</comment>
<evidence type="ECO:0000256" key="5">
    <source>
        <dbReference type="ARBA" id="ARBA00022840"/>
    </source>
</evidence>
<keyword evidence="3 9" id="KW-0436">Ligase</keyword>
<evidence type="ECO:0000256" key="4">
    <source>
        <dbReference type="ARBA" id="ARBA00022741"/>
    </source>
</evidence>
<protein>
    <recommendedName>
        <fullName evidence="9">Arginine--tRNA ligase</fullName>
        <ecNumber evidence="9">6.1.1.19</ecNumber>
    </recommendedName>
    <alternativeName>
        <fullName evidence="9">Arginyl-tRNA synthetase</fullName>
        <shortName evidence="9">ArgRS</shortName>
    </alternativeName>
</protein>
<keyword evidence="7 9" id="KW-0030">Aminoacyl-tRNA synthetase</keyword>
<dbReference type="CDD" id="cd07956">
    <property type="entry name" value="Anticodon_Ia_Arg"/>
    <property type="match status" value="1"/>
</dbReference>
<dbReference type="NCBIfam" id="TIGR00456">
    <property type="entry name" value="argS"/>
    <property type="match status" value="1"/>
</dbReference>
<keyword evidence="2 9" id="KW-0963">Cytoplasm</keyword>
<evidence type="ECO:0000256" key="10">
    <source>
        <dbReference type="RuleBase" id="RU363038"/>
    </source>
</evidence>
<evidence type="ECO:0000259" key="11">
    <source>
        <dbReference type="SMART" id="SM00836"/>
    </source>
</evidence>
<evidence type="ECO:0000256" key="6">
    <source>
        <dbReference type="ARBA" id="ARBA00022917"/>
    </source>
</evidence>
<dbReference type="SUPFAM" id="SSF52374">
    <property type="entry name" value="Nucleotidylyl transferase"/>
    <property type="match status" value="1"/>
</dbReference>
<feature type="domain" description="DALR anticodon binding" evidence="11">
    <location>
        <begin position="460"/>
        <end position="577"/>
    </location>
</feature>
<dbReference type="InterPro" id="IPR001412">
    <property type="entry name" value="aa-tRNA-synth_I_CS"/>
</dbReference>
<dbReference type="PANTHER" id="PTHR11956">
    <property type="entry name" value="ARGINYL-TRNA SYNTHETASE"/>
    <property type="match status" value="1"/>
</dbReference>
<dbReference type="InterPro" id="IPR008909">
    <property type="entry name" value="DALR_anticod-bd"/>
</dbReference>
<dbReference type="SUPFAM" id="SSF55190">
    <property type="entry name" value="Arginyl-tRNA synthetase (ArgRS), N-terminal 'additional' domain"/>
    <property type="match status" value="1"/>
</dbReference>
<evidence type="ECO:0000259" key="12">
    <source>
        <dbReference type="SMART" id="SM01016"/>
    </source>
</evidence>
<dbReference type="Pfam" id="PF00750">
    <property type="entry name" value="tRNA-synt_1d"/>
    <property type="match status" value="1"/>
</dbReference>
<evidence type="ECO:0000256" key="1">
    <source>
        <dbReference type="ARBA" id="ARBA00005594"/>
    </source>
</evidence>
<comment type="similarity">
    <text evidence="1 9 10">Belongs to the class-I aminoacyl-tRNA synthetase family.</text>
</comment>
<sequence length="577" mass="63319">MLAQQKQQIIDLFRSALAPIVAGSDLQPNVTLERPRDPSHGDLACNIAMQLAKPLKKNPRELAQALVNAVLADPDRNNLIASLDIAGPGFINMRLSPAVSQSVVAHILHEGGQFGRSGAGAGKKVMVEFVSANPTGPLHVGHGRQGALGDALSSLLEVQGFDVTREFYYNDAGVQIATLANSVQARAKGWRPGDIEWPESAYNGDYIADIAADFLAGKTVSASDGEPVTASGDVEDIESIRRFAVAYLRHEQDLDLQAFGVRFDNYYLESSLYTEGKVAAAVEALTRAGKTYEHDNALWLKTTEYNDDKDRVMKKSDGTYTYFVPDVAYHITKWQRGYAKAINVQGSDHHGTIARVRAGLQAVGMGIPQGYPDYVLHKMVTVMRNGEEVKISKRAGSYVTLRDLIEWSAGDVKNEQGERDLTRGRDAVRFFLISRKADTEFVFDVDLALAQSDENPVYYVQYAHARICSVMAQWGGDEASLMSVDLSPLTSPRETALLAKLAEYPEMLQKALEELGPHQVAFYLRDVAGELHSYYNAERFLVDDVPTKMARLALLLATRQVLRNGLGLIGVSAPARM</sequence>
<feature type="domain" description="Arginyl tRNA synthetase N-terminal" evidence="12">
    <location>
        <begin position="7"/>
        <end position="95"/>
    </location>
</feature>
<dbReference type="RefSeq" id="WP_338437971.1">
    <property type="nucleotide sequence ID" value="NZ_JAUYVH010000014.1"/>
</dbReference>
<dbReference type="GO" id="GO:0004814">
    <property type="term" value="F:arginine-tRNA ligase activity"/>
    <property type="evidence" value="ECO:0007669"/>
    <property type="project" value="UniProtKB-EC"/>
</dbReference>
<dbReference type="PROSITE" id="PS00178">
    <property type="entry name" value="AA_TRNA_LIGASE_I"/>
    <property type="match status" value="1"/>
</dbReference>
<dbReference type="InterPro" id="IPR005148">
    <property type="entry name" value="Arg-tRNA-synth_N"/>
</dbReference>
<dbReference type="CDD" id="cd00671">
    <property type="entry name" value="ArgRS_core"/>
    <property type="match status" value="1"/>
</dbReference>
<reference evidence="13 14" key="1">
    <citation type="submission" date="2023-08" db="EMBL/GenBank/DDBJ databases">
        <title>Oxalobacteraceae gen .nov., isolated from river sludge outside the plant.</title>
        <authorList>
            <person name="Zhao S.Y."/>
        </authorList>
    </citation>
    <scope>NUCLEOTIDE SEQUENCE [LARGE SCALE GENOMIC DNA]</scope>
    <source>
        <strain evidence="13 14">R-40</strain>
    </source>
</reference>
<keyword evidence="14" id="KW-1185">Reference proteome</keyword>
<gene>
    <name evidence="9 13" type="primary">argS</name>
    <name evidence="13" type="ORF">Q8A64_16355</name>
</gene>
<dbReference type="Pfam" id="PF05746">
    <property type="entry name" value="DALR_1"/>
    <property type="match status" value="1"/>
</dbReference>
<dbReference type="Proteomes" id="UP001225596">
    <property type="component" value="Unassembled WGS sequence"/>
</dbReference>
<evidence type="ECO:0000256" key="8">
    <source>
        <dbReference type="ARBA" id="ARBA00049339"/>
    </source>
</evidence>
<proteinExistence type="inferred from homology"/>
<organism evidence="13 14">
    <name type="scientific">Keguizhuia sedimenti</name>
    <dbReference type="NCBI Taxonomy" id="3064264"/>
    <lineage>
        <taxon>Bacteria</taxon>
        <taxon>Pseudomonadati</taxon>
        <taxon>Pseudomonadota</taxon>
        <taxon>Betaproteobacteria</taxon>
        <taxon>Burkholderiales</taxon>
        <taxon>Oxalobacteraceae</taxon>
        <taxon>Keguizhuia</taxon>
    </lineage>
</organism>
<dbReference type="HAMAP" id="MF_00123">
    <property type="entry name" value="Arg_tRNA_synth"/>
    <property type="match status" value="1"/>
</dbReference>
<dbReference type="EMBL" id="JAUYVH010000014">
    <property type="protein sequence ID" value="MDQ9171988.1"/>
    <property type="molecule type" value="Genomic_DNA"/>
</dbReference>
<dbReference type="Gene3D" id="3.30.1360.70">
    <property type="entry name" value="Arginyl tRNA synthetase N-terminal domain"/>
    <property type="match status" value="1"/>
</dbReference>
<comment type="catalytic activity">
    <reaction evidence="8 9">
        <text>tRNA(Arg) + L-arginine + ATP = L-arginyl-tRNA(Arg) + AMP + diphosphate</text>
        <dbReference type="Rhea" id="RHEA:20301"/>
        <dbReference type="Rhea" id="RHEA-COMP:9658"/>
        <dbReference type="Rhea" id="RHEA-COMP:9673"/>
        <dbReference type="ChEBI" id="CHEBI:30616"/>
        <dbReference type="ChEBI" id="CHEBI:32682"/>
        <dbReference type="ChEBI" id="CHEBI:33019"/>
        <dbReference type="ChEBI" id="CHEBI:78442"/>
        <dbReference type="ChEBI" id="CHEBI:78513"/>
        <dbReference type="ChEBI" id="CHEBI:456215"/>
        <dbReference type="EC" id="6.1.1.19"/>
    </reaction>
</comment>
<dbReference type="InterPro" id="IPR036695">
    <property type="entry name" value="Arg-tRNA-synth_N_sf"/>
</dbReference>
<dbReference type="EC" id="6.1.1.19" evidence="9"/>
<comment type="subcellular location">
    <subcellularLocation>
        <location evidence="9">Cytoplasm</location>
    </subcellularLocation>
</comment>
<evidence type="ECO:0000256" key="9">
    <source>
        <dbReference type="HAMAP-Rule" id="MF_00123"/>
    </source>
</evidence>
<dbReference type="SMART" id="SM01016">
    <property type="entry name" value="Arg_tRNA_synt_N"/>
    <property type="match status" value="1"/>
</dbReference>
<keyword evidence="4 9" id="KW-0547">Nucleotide-binding</keyword>
<dbReference type="SMART" id="SM00836">
    <property type="entry name" value="DALR_1"/>
    <property type="match status" value="1"/>
</dbReference>
<evidence type="ECO:0000256" key="3">
    <source>
        <dbReference type="ARBA" id="ARBA00022598"/>
    </source>
</evidence>
<dbReference type="PRINTS" id="PR01038">
    <property type="entry name" value="TRNASYNTHARG"/>
</dbReference>